<evidence type="ECO:0000256" key="1">
    <source>
        <dbReference type="ARBA" id="ARBA00004389"/>
    </source>
</evidence>
<sequence>MGTMQGIMARDYRKYVTLWIIFICTVFFMPGTSSLGELEEHILDLHAGDSNMGLAHCPTNWIMKSYFEDPKALDDSHFQDFKKRKVYPCLCKETVSRTLKLELSGLGRRLIGEGSHRQLSSSIKIKLNKKSRVNLLSYSCKVIVIEILPRGIFADQFELQHLFERGALGDIAVFGDTDLELPTVRSNNTVVEIHMDVDPTSLSGDEDALEINLHIPLHVRYPPLDESGYVTAVFGEPDILVGFSFSIGGLRPDRSCMSILIDRDSAEPRHSPVTWAVPSGIQMHASIVSVVTFLSAAFSAVVIILATIFYSGNMSSKSSKQS</sequence>
<dbReference type="GO" id="GO:0005789">
    <property type="term" value="C:endoplasmic reticulum membrane"/>
    <property type="evidence" value="ECO:0007669"/>
    <property type="project" value="UniProtKB-SubCell"/>
</dbReference>
<comment type="similarity">
    <text evidence="3">Belongs to the PIGX family.</text>
</comment>
<evidence type="ECO:0000313" key="12">
    <source>
        <dbReference type="Proteomes" id="UP001346149"/>
    </source>
</evidence>
<dbReference type="InterPro" id="IPR013233">
    <property type="entry name" value="PIG-X/PBN1"/>
</dbReference>
<dbReference type="Pfam" id="PF08320">
    <property type="entry name" value="PIG-X"/>
    <property type="match status" value="1"/>
</dbReference>
<evidence type="ECO:0000256" key="8">
    <source>
        <dbReference type="ARBA" id="ARBA00023136"/>
    </source>
</evidence>
<dbReference type="EMBL" id="JAXQNO010000008">
    <property type="protein sequence ID" value="KAK4792513.1"/>
    <property type="molecule type" value="Genomic_DNA"/>
</dbReference>
<keyword evidence="6" id="KW-0256">Endoplasmic reticulum</keyword>
<protein>
    <recommendedName>
        <fullName evidence="13">Phosphatidylinositol-glycan biosynthesis class X protein</fullName>
    </recommendedName>
</protein>
<dbReference type="PANTHER" id="PTHR28650">
    <property type="entry name" value="PHOSPHATIDYLINOSITOL-GLYCAN BIOSYNTHESIS CLASS X PROTEIN"/>
    <property type="match status" value="1"/>
</dbReference>
<evidence type="ECO:0000256" key="7">
    <source>
        <dbReference type="ARBA" id="ARBA00022989"/>
    </source>
</evidence>
<proteinExistence type="inferred from homology"/>
<comment type="caution">
    <text evidence="11">The sequence shown here is derived from an EMBL/GenBank/DDBJ whole genome shotgun (WGS) entry which is preliminary data.</text>
</comment>
<gene>
    <name evidence="11" type="ORF">SAY86_022948</name>
</gene>
<evidence type="ECO:0000256" key="4">
    <source>
        <dbReference type="ARBA" id="ARBA00022502"/>
    </source>
</evidence>
<keyword evidence="4" id="KW-0337">GPI-anchor biosynthesis</keyword>
<evidence type="ECO:0008006" key="13">
    <source>
        <dbReference type="Google" id="ProtNLM"/>
    </source>
</evidence>
<feature type="transmembrane region" description="Helical" evidence="10">
    <location>
        <begin position="287"/>
        <end position="310"/>
    </location>
</feature>
<evidence type="ECO:0000256" key="2">
    <source>
        <dbReference type="ARBA" id="ARBA00004687"/>
    </source>
</evidence>
<organism evidence="11 12">
    <name type="scientific">Trapa natans</name>
    <name type="common">Water chestnut</name>
    <dbReference type="NCBI Taxonomy" id="22666"/>
    <lineage>
        <taxon>Eukaryota</taxon>
        <taxon>Viridiplantae</taxon>
        <taxon>Streptophyta</taxon>
        <taxon>Embryophyta</taxon>
        <taxon>Tracheophyta</taxon>
        <taxon>Spermatophyta</taxon>
        <taxon>Magnoliopsida</taxon>
        <taxon>eudicotyledons</taxon>
        <taxon>Gunneridae</taxon>
        <taxon>Pentapetalae</taxon>
        <taxon>rosids</taxon>
        <taxon>malvids</taxon>
        <taxon>Myrtales</taxon>
        <taxon>Lythraceae</taxon>
        <taxon>Trapa</taxon>
    </lineage>
</organism>
<keyword evidence="7 10" id="KW-1133">Transmembrane helix</keyword>
<keyword evidence="9" id="KW-0325">Glycoprotein</keyword>
<evidence type="ECO:0000256" key="9">
    <source>
        <dbReference type="ARBA" id="ARBA00023180"/>
    </source>
</evidence>
<evidence type="ECO:0000256" key="10">
    <source>
        <dbReference type="SAM" id="Phobius"/>
    </source>
</evidence>
<keyword evidence="8 10" id="KW-0472">Membrane</keyword>
<dbReference type="GO" id="GO:0006506">
    <property type="term" value="P:GPI anchor biosynthetic process"/>
    <property type="evidence" value="ECO:0007669"/>
    <property type="project" value="UniProtKB-KW"/>
</dbReference>
<dbReference type="Proteomes" id="UP001346149">
    <property type="component" value="Unassembled WGS sequence"/>
</dbReference>
<dbReference type="AlphaFoldDB" id="A0AAN7RB40"/>
<dbReference type="InterPro" id="IPR040039">
    <property type="entry name" value="PIGX"/>
</dbReference>
<evidence type="ECO:0000256" key="6">
    <source>
        <dbReference type="ARBA" id="ARBA00022824"/>
    </source>
</evidence>
<comment type="subcellular location">
    <subcellularLocation>
        <location evidence="1">Endoplasmic reticulum membrane</location>
        <topology evidence="1">Single-pass membrane protein</topology>
    </subcellularLocation>
</comment>
<accession>A0AAN7RB40</accession>
<dbReference type="PANTHER" id="PTHR28650:SF1">
    <property type="entry name" value="PHOSPHATIDYLINOSITOL-GLYCAN BIOSYNTHESIS CLASS X PROTEIN"/>
    <property type="match status" value="1"/>
</dbReference>
<evidence type="ECO:0000256" key="5">
    <source>
        <dbReference type="ARBA" id="ARBA00022692"/>
    </source>
</evidence>
<keyword evidence="12" id="KW-1185">Reference proteome</keyword>
<dbReference type="SMART" id="SM00780">
    <property type="entry name" value="PIG-X"/>
    <property type="match status" value="1"/>
</dbReference>
<evidence type="ECO:0000256" key="3">
    <source>
        <dbReference type="ARBA" id="ARBA00010345"/>
    </source>
</evidence>
<name>A0AAN7RB40_TRANT</name>
<keyword evidence="5 10" id="KW-0812">Transmembrane</keyword>
<reference evidence="11 12" key="1">
    <citation type="journal article" date="2023" name="Hortic Res">
        <title>Pangenome of water caltrop reveals structural variations and asymmetric subgenome divergence after allopolyploidization.</title>
        <authorList>
            <person name="Zhang X."/>
            <person name="Chen Y."/>
            <person name="Wang L."/>
            <person name="Yuan Y."/>
            <person name="Fang M."/>
            <person name="Shi L."/>
            <person name="Lu R."/>
            <person name="Comes H.P."/>
            <person name="Ma Y."/>
            <person name="Chen Y."/>
            <person name="Huang G."/>
            <person name="Zhou Y."/>
            <person name="Zheng Z."/>
            <person name="Qiu Y."/>
        </authorList>
    </citation>
    <scope>NUCLEOTIDE SEQUENCE [LARGE SCALE GENOMIC DNA]</scope>
    <source>
        <tissue evidence="11">Mature leaves and different stages of flower and fruit</tissue>
    </source>
</reference>
<comment type="pathway">
    <text evidence="2">Glycolipid biosynthesis; glycosylphosphatidylinositol-anchor biosynthesis.</text>
</comment>
<evidence type="ECO:0000313" key="11">
    <source>
        <dbReference type="EMBL" id="KAK4792513.1"/>
    </source>
</evidence>